<keyword evidence="8" id="KW-1185">Reference proteome</keyword>
<dbReference type="Gene3D" id="1.10.15.40">
    <property type="entry name" value="Electron transport complex subunit B, putative Fe-S cluster"/>
    <property type="match status" value="1"/>
</dbReference>
<dbReference type="InterPro" id="IPR017896">
    <property type="entry name" value="4Fe4S_Fe-S-bd"/>
</dbReference>
<dbReference type="PROSITE" id="PS51656">
    <property type="entry name" value="4FE4S"/>
    <property type="match status" value="1"/>
</dbReference>
<name>A0A399SUL0_9BACT</name>
<dbReference type="EMBL" id="QWGR01000016">
    <property type="protein sequence ID" value="RIJ46242.1"/>
    <property type="molecule type" value="Genomic_DNA"/>
</dbReference>
<dbReference type="SUPFAM" id="SSF54862">
    <property type="entry name" value="4Fe-4S ferredoxins"/>
    <property type="match status" value="1"/>
</dbReference>
<evidence type="ECO:0000256" key="4">
    <source>
        <dbReference type="ARBA" id="ARBA00023014"/>
    </source>
</evidence>
<dbReference type="PROSITE" id="PS51379">
    <property type="entry name" value="4FE4S_FER_2"/>
    <property type="match status" value="2"/>
</dbReference>
<keyword evidence="1" id="KW-0004">4Fe-4S</keyword>
<keyword evidence="2" id="KW-0479">Metal-binding</keyword>
<dbReference type="OrthoDB" id="9798098at2"/>
<dbReference type="GO" id="GO:0051539">
    <property type="term" value="F:4 iron, 4 sulfur cluster binding"/>
    <property type="evidence" value="ECO:0007669"/>
    <property type="project" value="UniProtKB-KW"/>
</dbReference>
<dbReference type="Pfam" id="PF02906">
    <property type="entry name" value="Fe_hyd_lg_C"/>
    <property type="match status" value="1"/>
</dbReference>
<evidence type="ECO:0000256" key="3">
    <source>
        <dbReference type="ARBA" id="ARBA00023004"/>
    </source>
</evidence>
<dbReference type="InterPro" id="IPR050395">
    <property type="entry name" value="4Fe4S_Ferredoxin_RnfB"/>
</dbReference>
<evidence type="ECO:0000256" key="1">
    <source>
        <dbReference type="ARBA" id="ARBA00022485"/>
    </source>
</evidence>
<keyword evidence="4" id="KW-0411">Iron-sulfur</keyword>
<dbReference type="InterPro" id="IPR009016">
    <property type="entry name" value="Fe_hydrogenase"/>
</dbReference>
<gene>
    <name evidence="7" type="ORF">D1614_19930</name>
</gene>
<dbReference type="Gene3D" id="3.40.950.10">
    <property type="entry name" value="Fe-only Hydrogenase (Larger Subunit), Chain L, domain 3"/>
    <property type="match status" value="1"/>
</dbReference>
<evidence type="ECO:0000313" key="8">
    <source>
        <dbReference type="Proteomes" id="UP000265926"/>
    </source>
</evidence>
<feature type="domain" description="4Fe-4S ferredoxin-type" evidence="5">
    <location>
        <begin position="9"/>
        <end position="37"/>
    </location>
</feature>
<dbReference type="Pfam" id="PF12838">
    <property type="entry name" value="Fer4_7"/>
    <property type="match status" value="1"/>
</dbReference>
<dbReference type="SUPFAM" id="SSF53920">
    <property type="entry name" value="Fe-only hydrogenase"/>
    <property type="match status" value="1"/>
</dbReference>
<sequence length="456" mass="51540">MMETVEKYHAIKVDTEKCMGCTHCMKTCPTEAIRIREGVANINPDRCVDCGNCLRVCPVDAFYMDHDALDQLQNYKYRVALFSSVMIGQFPEAYSEGSIYEALLKLGFTHIFEVEQPIQLLIDSIREQVDAAESKPLISSFCPAIVRLIRYRYPSLIDNLVLVNAPHDLAAAYALQLLTKEGARREEIGIFYISPCSAKMAAVKRPLGEKESIVDGLINMNDLYSQIMKVISKKEEQDTSCCRDQLTHDGIVWSLPRGEARHFKRKSMAVDGIHNVVKILERMENDDIPELDFLELKSCHQGCAGGILLTGNRFLTVERLQKRAKRYPVTKDCPITNCNVQDLKDKLKINPIQPDYVFALDSDRMKALEKLQKVERILCQLPGIDCAACGAPNCHALAEDMVQGKAKMSDCIFLQNRYLNENKITLARATKNLEKAWGKNRFDADCNKRGGRNEGF</sequence>
<accession>A0A399SUL0</accession>
<feature type="domain" description="4Fe-4S" evidence="6">
    <location>
        <begin position="369"/>
        <end position="428"/>
    </location>
</feature>
<dbReference type="InterPro" id="IPR017900">
    <property type="entry name" value="4Fe4S_Fe_S_CS"/>
</dbReference>
<dbReference type="PROSITE" id="PS00198">
    <property type="entry name" value="4FE4S_FER_1"/>
    <property type="match status" value="1"/>
</dbReference>
<dbReference type="Pfam" id="PF04060">
    <property type="entry name" value="FeS"/>
    <property type="match status" value="1"/>
</dbReference>
<dbReference type="InterPro" id="IPR007202">
    <property type="entry name" value="4Fe-4S_dom"/>
</dbReference>
<organism evidence="7 8">
    <name type="scientific">Maribellus luteus</name>
    <dbReference type="NCBI Taxonomy" id="2305463"/>
    <lineage>
        <taxon>Bacteria</taxon>
        <taxon>Pseudomonadati</taxon>
        <taxon>Bacteroidota</taxon>
        <taxon>Bacteroidia</taxon>
        <taxon>Marinilabiliales</taxon>
        <taxon>Prolixibacteraceae</taxon>
        <taxon>Maribellus</taxon>
    </lineage>
</organism>
<evidence type="ECO:0000256" key="2">
    <source>
        <dbReference type="ARBA" id="ARBA00022723"/>
    </source>
</evidence>
<comment type="caution">
    <text evidence="7">The sequence shown here is derived from an EMBL/GenBank/DDBJ whole genome shotgun (WGS) entry which is preliminary data.</text>
</comment>
<dbReference type="Proteomes" id="UP000265926">
    <property type="component" value="Unassembled WGS sequence"/>
</dbReference>
<dbReference type="Gene3D" id="3.30.70.20">
    <property type="match status" value="1"/>
</dbReference>
<dbReference type="PANTHER" id="PTHR43560">
    <property type="entry name" value="ION-TRANSLOCATING OXIDOREDUCTASE COMPLEX SUBUNIT B"/>
    <property type="match status" value="1"/>
</dbReference>
<dbReference type="AlphaFoldDB" id="A0A399SUL0"/>
<protein>
    <submittedName>
        <fullName evidence="7">4Fe-4S dicluster domain-containing protein</fullName>
    </submittedName>
</protein>
<keyword evidence="3" id="KW-0408">Iron</keyword>
<dbReference type="RefSeq" id="WP_119439746.1">
    <property type="nucleotide sequence ID" value="NZ_QWGR01000016.1"/>
</dbReference>
<feature type="domain" description="4Fe-4S ferredoxin-type" evidence="5">
    <location>
        <begin position="38"/>
        <end position="67"/>
    </location>
</feature>
<proteinExistence type="predicted"/>
<dbReference type="PANTHER" id="PTHR43560:SF1">
    <property type="entry name" value="ION-TRANSLOCATING OXIDOREDUCTASE COMPLEX SUBUNIT B"/>
    <property type="match status" value="1"/>
</dbReference>
<reference evidence="7 8" key="1">
    <citation type="submission" date="2018-08" db="EMBL/GenBank/DDBJ databases">
        <title>Pallidiluteibacterium maritimus gen. nov., sp. nov., isolated from coastal sediment.</title>
        <authorList>
            <person name="Zhou L.Y."/>
        </authorList>
    </citation>
    <scope>NUCLEOTIDE SEQUENCE [LARGE SCALE GENOMIC DNA]</scope>
    <source>
        <strain evidence="7 8">XSD2</strain>
    </source>
</reference>
<evidence type="ECO:0000259" key="5">
    <source>
        <dbReference type="PROSITE" id="PS51379"/>
    </source>
</evidence>
<dbReference type="InterPro" id="IPR004108">
    <property type="entry name" value="Fe_hydrogenase_lsu_C"/>
</dbReference>
<evidence type="ECO:0000313" key="7">
    <source>
        <dbReference type="EMBL" id="RIJ46242.1"/>
    </source>
</evidence>
<evidence type="ECO:0000259" key="6">
    <source>
        <dbReference type="PROSITE" id="PS51656"/>
    </source>
</evidence>
<dbReference type="GO" id="GO:0046872">
    <property type="term" value="F:metal ion binding"/>
    <property type="evidence" value="ECO:0007669"/>
    <property type="project" value="UniProtKB-KW"/>
</dbReference>